<dbReference type="STRING" id="3988.B9S6N1"/>
<dbReference type="eggNOG" id="ENOG502SCIE">
    <property type="taxonomic scope" value="Eukaryota"/>
</dbReference>
<dbReference type="AlphaFoldDB" id="B9S6N1"/>
<accession>B9S6N1</accession>
<dbReference type="InParanoid" id="B9S6N1"/>
<dbReference type="InterPro" id="IPR043504">
    <property type="entry name" value="Peptidase_S1_PA_chymotrypsin"/>
</dbReference>
<name>B9S6N1_RICCO</name>
<evidence type="ECO:0000313" key="2">
    <source>
        <dbReference type="EMBL" id="EEF40757.1"/>
    </source>
</evidence>
<dbReference type="PANTHER" id="PTHR43019:SF48">
    <property type="entry name" value="PEPTIDASE S1, PA CLAN-RELATED"/>
    <property type="match status" value="1"/>
</dbReference>
<dbReference type="EMBL" id="EQ973881">
    <property type="protein sequence ID" value="EEF40757.1"/>
    <property type="molecule type" value="Genomic_DNA"/>
</dbReference>
<feature type="region of interest" description="Disordered" evidence="1">
    <location>
        <begin position="271"/>
        <end position="293"/>
    </location>
</feature>
<sequence length="293" mass="32315">MDYEKVFDRPQVTVDSTLTSLELQACHNEMKSIIWVLRIRSIFKHEDLMSFGTGFSIDSNGIIMTSSHILQNGSIISIHARRLNENDFPFECEIVSKKPKWDLALLQVKGVSDCSFGRFAADGSIFAGQNLLHVGHPANFVGSFLIGKAAFQCVNDVVLPTGTQICQNYQSTALHNTPRYRVMGDIWNIDDFKKHPSNVSFSFEKSLHPLIPVIQICGLVCREGCSGGPVFNSKGEIVGMVALGANGFQIAIHVSLLKHFLKEREENMQSGNIKSGVASDDKGGRLKKFKGPA</sequence>
<dbReference type="Pfam" id="PF13365">
    <property type="entry name" value="Trypsin_2"/>
    <property type="match status" value="1"/>
</dbReference>
<protein>
    <submittedName>
        <fullName evidence="2">Uncharacterized protein</fullName>
    </submittedName>
</protein>
<proteinExistence type="predicted"/>
<dbReference type="InterPro" id="IPR009003">
    <property type="entry name" value="Peptidase_S1_PA"/>
</dbReference>
<evidence type="ECO:0000313" key="3">
    <source>
        <dbReference type="Proteomes" id="UP000008311"/>
    </source>
</evidence>
<dbReference type="PANTHER" id="PTHR43019">
    <property type="entry name" value="SERINE ENDOPROTEASE DEGS"/>
    <property type="match status" value="1"/>
</dbReference>
<organism evidence="2 3">
    <name type="scientific">Ricinus communis</name>
    <name type="common">Castor bean</name>
    <dbReference type="NCBI Taxonomy" id="3988"/>
    <lineage>
        <taxon>Eukaryota</taxon>
        <taxon>Viridiplantae</taxon>
        <taxon>Streptophyta</taxon>
        <taxon>Embryophyta</taxon>
        <taxon>Tracheophyta</taxon>
        <taxon>Spermatophyta</taxon>
        <taxon>Magnoliopsida</taxon>
        <taxon>eudicotyledons</taxon>
        <taxon>Gunneridae</taxon>
        <taxon>Pentapetalae</taxon>
        <taxon>rosids</taxon>
        <taxon>fabids</taxon>
        <taxon>Malpighiales</taxon>
        <taxon>Euphorbiaceae</taxon>
        <taxon>Acalyphoideae</taxon>
        <taxon>Acalypheae</taxon>
        <taxon>Ricinus</taxon>
    </lineage>
</organism>
<dbReference type="SUPFAM" id="SSF50494">
    <property type="entry name" value="Trypsin-like serine proteases"/>
    <property type="match status" value="1"/>
</dbReference>
<evidence type="ECO:0000256" key="1">
    <source>
        <dbReference type="SAM" id="MobiDB-lite"/>
    </source>
</evidence>
<dbReference type="Gene3D" id="2.40.10.120">
    <property type="match status" value="1"/>
</dbReference>
<dbReference type="Proteomes" id="UP000008311">
    <property type="component" value="Unassembled WGS sequence"/>
</dbReference>
<reference evidence="3" key="1">
    <citation type="journal article" date="2010" name="Nat. Biotechnol.">
        <title>Draft genome sequence of the oilseed species Ricinus communis.</title>
        <authorList>
            <person name="Chan A.P."/>
            <person name="Crabtree J."/>
            <person name="Zhao Q."/>
            <person name="Lorenzi H."/>
            <person name="Orvis J."/>
            <person name="Puiu D."/>
            <person name="Melake-Berhan A."/>
            <person name="Jones K.M."/>
            <person name="Redman J."/>
            <person name="Chen G."/>
            <person name="Cahoon E.B."/>
            <person name="Gedil M."/>
            <person name="Stanke M."/>
            <person name="Haas B.J."/>
            <person name="Wortman J.R."/>
            <person name="Fraser-Liggett C.M."/>
            <person name="Ravel J."/>
            <person name="Rabinowicz P.D."/>
        </authorList>
    </citation>
    <scope>NUCLEOTIDE SEQUENCE [LARGE SCALE GENOMIC DNA]</scope>
    <source>
        <strain evidence="3">cv. Hale</strain>
    </source>
</reference>
<gene>
    <name evidence="2" type="ORF">RCOM_1111160</name>
</gene>
<keyword evidence="3" id="KW-1185">Reference proteome</keyword>
<dbReference type="Gene3D" id="2.40.10.10">
    <property type="entry name" value="Trypsin-like serine proteases"/>
    <property type="match status" value="1"/>
</dbReference>